<keyword evidence="6" id="KW-1185">Reference proteome</keyword>
<protein>
    <recommendedName>
        <fullName evidence="3">Small ribosomal subunit protein uS15</fullName>
    </recommendedName>
</protein>
<evidence type="ECO:0000256" key="2">
    <source>
        <dbReference type="ARBA" id="ARBA00023274"/>
    </source>
</evidence>
<dbReference type="SUPFAM" id="SSF47060">
    <property type="entry name" value="S15/NS1 RNA-binding domain"/>
    <property type="match status" value="1"/>
</dbReference>
<dbReference type="Gene3D" id="1.10.287.10">
    <property type="entry name" value="S15/NS1, RNA-binding"/>
    <property type="match status" value="1"/>
</dbReference>
<dbReference type="PANTHER" id="PTHR23321">
    <property type="entry name" value="RIBOSOMAL PROTEIN S15, BACTERIAL AND ORGANELLAR"/>
    <property type="match status" value="1"/>
</dbReference>
<evidence type="ECO:0000313" key="6">
    <source>
        <dbReference type="Proteomes" id="UP000031594"/>
    </source>
</evidence>
<dbReference type="Gene3D" id="6.10.250.3130">
    <property type="match status" value="1"/>
</dbReference>
<comment type="function">
    <text evidence="3">Forms an intersubunit bridge (bridge B4) with the 23S rRNA of the 50S subunit in the ribosome.</text>
</comment>
<keyword evidence="2 3" id="KW-0687">Ribonucleoprotein</keyword>
<sequence length="92" mass="11167">MTLRMEEEIEKHKLIEQFRLHEKDTGSAVVQIALLTNKIQRLTTHLKNNSKDHSSRRGLLRMVNRRRKLLNYLNRTEPEKYREMLNRLSLRK</sequence>
<gene>
    <name evidence="3" type="primary">rpsO</name>
    <name evidence="5" type="ORF">A946_10990</name>
</gene>
<dbReference type="Pfam" id="PF00312">
    <property type="entry name" value="Ribosomal_S15"/>
    <property type="match status" value="1"/>
</dbReference>
<evidence type="ECO:0000256" key="4">
    <source>
        <dbReference type="RuleBase" id="RU003919"/>
    </source>
</evidence>
<dbReference type="Proteomes" id="UP000031594">
    <property type="component" value="Unassembled WGS sequence"/>
</dbReference>
<dbReference type="InterPro" id="IPR000589">
    <property type="entry name" value="Ribosomal_uS15"/>
</dbReference>
<comment type="similarity">
    <text evidence="3 4">Belongs to the universal ribosomal protein uS15 family.</text>
</comment>
<evidence type="ECO:0000256" key="1">
    <source>
        <dbReference type="ARBA" id="ARBA00022980"/>
    </source>
</evidence>
<dbReference type="GO" id="GO:0005840">
    <property type="term" value="C:ribosome"/>
    <property type="evidence" value="ECO:0007669"/>
    <property type="project" value="UniProtKB-KW"/>
</dbReference>
<dbReference type="InterPro" id="IPR009068">
    <property type="entry name" value="uS15_NS1_RNA-bd_sf"/>
</dbReference>
<keyword evidence="1 3" id="KW-0689">Ribosomal protein</keyword>
<dbReference type="PANTHER" id="PTHR23321:SF26">
    <property type="entry name" value="SMALL RIBOSOMAL SUBUNIT PROTEIN US15M"/>
    <property type="match status" value="1"/>
</dbReference>
<comment type="function">
    <text evidence="3">One of the primary rRNA binding proteins, it binds directly to 16S rRNA where it helps nucleate assembly of the platform of the 30S subunit by binding and bridging several RNA helices of the 16S rRNA.</text>
</comment>
<dbReference type="EMBL" id="JQNX01000010">
    <property type="protein sequence ID" value="KIE57835.1"/>
    <property type="molecule type" value="Genomic_DNA"/>
</dbReference>
<organism evidence="5 6">
    <name type="scientific">Methylacidiphilum kamchatkense Kam1</name>
    <dbReference type="NCBI Taxonomy" id="1202785"/>
    <lineage>
        <taxon>Bacteria</taxon>
        <taxon>Pseudomonadati</taxon>
        <taxon>Verrucomicrobiota</taxon>
        <taxon>Methylacidiphilae</taxon>
        <taxon>Methylacidiphilales</taxon>
        <taxon>Methylacidiphilaceae</taxon>
        <taxon>Methylacidiphilum (ex Ratnadevi et al. 2023)</taxon>
    </lineage>
</organism>
<proteinExistence type="inferred from homology"/>
<comment type="subunit">
    <text evidence="3">Part of the 30S ribosomal subunit. Forms a bridge to the 50S subunit in the 70S ribosome, contacting the 23S rRNA.</text>
</comment>
<name>A0ABR4ZWG0_9BACT</name>
<dbReference type="HAMAP" id="MF_01343_B">
    <property type="entry name" value="Ribosomal_uS15_B"/>
    <property type="match status" value="1"/>
</dbReference>
<evidence type="ECO:0000313" key="5">
    <source>
        <dbReference type="EMBL" id="KIE57835.1"/>
    </source>
</evidence>
<dbReference type="SMART" id="SM01387">
    <property type="entry name" value="Ribosomal_S15"/>
    <property type="match status" value="1"/>
</dbReference>
<reference evidence="5 6" key="1">
    <citation type="submission" date="2014-08" db="EMBL/GenBank/DDBJ databases">
        <title>Methylacidiphilum kamchatkense strain Kam1 draft genome sequence.</title>
        <authorList>
            <person name="Birkeland N.-K."/>
            <person name="Erikstad H.A."/>
        </authorList>
    </citation>
    <scope>NUCLEOTIDE SEQUENCE [LARGE SCALE GENOMIC DNA]</scope>
    <source>
        <strain evidence="5 6">Kam1</strain>
    </source>
</reference>
<accession>A0ABR4ZWG0</accession>
<dbReference type="CDD" id="cd00353">
    <property type="entry name" value="Ribosomal_S15p_S13e"/>
    <property type="match status" value="1"/>
</dbReference>
<dbReference type="NCBIfam" id="TIGR00952">
    <property type="entry name" value="S15_bact"/>
    <property type="match status" value="1"/>
</dbReference>
<evidence type="ECO:0000256" key="3">
    <source>
        <dbReference type="HAMAP-Rule" id="MF_01343"/>
    </source>
</evidence>
<keyword evidence="3" id="KW-0694">RNA-binding</keyword>
<comment type="caution">
    <text evidence="5">The sequence shown here is derived from an EMBL/GenBank/DDBJ whole genome shotgun (WGS) entry which is preliminary data.</text>
</comment>
<keyword evidence="3" id="KW-0699">rRNA-binding</keyword>
<dbReference type="InterPro" id="IPR005290">
    <property type="entry name" value="Ribosomal_uS15_bac-type"/>
</dbReference>